<feature type="transmembrane region" description="Helical" evidence="1">
    <location>
        <begin position="48"/>
        <end position="74"/>
    </location>
</feature>
<comment type="caution">
    <text evidence="2">The sequence shown here is derived from an EMBL/GenBank/DDBJ whole genome shotgun (WGS) entry which is preliminary data.</text>
</comment>
<accession>A0ABR7B3P3</accession>
<protein>
    <submittedName>
        <fullName evidence="2">Uncharacterized protein</fullName>
    </submittedName>
</protein>
<evidence type="ECO:0000313" key="3">
    <source>
        <dbReference type="Proteomes" id="UP000651852"/>
    </source>
</evidence>
<proteinExistence type="predicted"/>
<dbReference type="Proteomes" id="UP000651852">
    <property type="component" value="Unassembled WGS sequence"/>
</dbReference>
<organism evidence="2 3">
    <name type="scientific">Pseudomonas folii</name>
    <dbReference type="NCBI Taxonomy" id="2762593"/>
    <lineage>
        <taxon>Bacteria</taxon>
        <taxon>Pseudomonadati</taxon>
        <taxon>Pseudomonadota</taxon>
        <taxon>Gammaproteobacteria</taxon>
        <taxon>Pseudomonadales</taxon>
        <taxon>Pseudomonadaceae</taxon>
        <taxon>Pseudomonas</taxon>
    </lineage>
</organism>
<keyword evidence="1" id="KW-0812">Transmembrane</keyword>
<gene>
    <name evidence="2" type="ORF">H8S59_18500</name>
</gene>
<keyword evidence="3" id="KW-1185">Reference proteome</keyword>
<evidence type="ECO:0000313" key="2">
    <source>
        <dbReference type="EMBL" id="MBC3951767.1"/>
    </source>
</evidence>
<sequence length="80" mass="8703">MIKRAAITTLAFLIALPSFNWLFGEAAVMFEMANTGATSRAELADDFGLGIIGIMVVLPATIIGAVITASFVWWKMRPRE</sequence>
<keyword evidence="1" id="KW-0472">Membrane</keyword>
<reference evidence="2 3" key="1">
    <citation type="submission" date="2020-08" db="EMBL/GenBank/DDBJ databases">
        <title>Putative novel bacterial strains isolated from necrotic wheat leaf tissues caused by Xanthomonas translucens.</title>
        <authorList>
            <person name="Tambong J.T."/>
        </authorList>
    </citation>
    <scope>NUCLEOTIDE SEQUENCE [LARGE SCALE GENOMIC DNA]</scope>
    <source>
        <strain evidence="2 3">DOAB 1069</strain>
    </source>
</reference>
<keyword evidence="1" id="KW-1133">Transmembrane helix</keyword>
<evidence type="ECO:0000256" key="1">
    <source>
        <dbReference type="SAM" id="Phobius"/>
    </source>
</evidence>
<dbReference type="RefSeq" id="WP_187522372.1">
    <property type="nucleotide sequence ID" value="NZ_JACONW010000097.1"/>
</dbReference>
<dbReference type="EMBL" id="JACONW010000097">
    <property type="protein sequence ID" value="MBC3951767.1"/>
    <property type="molecule type" value="Genomic_DNA"/>
</dbReference>
<name>A0ABR7B3P3_9PSED</name>